<dbReference type="GO" id="GO:0006508">
    <property type="term" value="P:proteolysis"/>
    <property type="evidence" value="ECO:0007669"/>
    <property type="project" value="UniProtKB-KW"/>
</dbReference>
<dbReference type="SUPFAM" id="SSF50630">
    <property type="entry name" value="Acid proteases"/>
    <property type="match status" value="1"/>
</dbReference>
<dbReference type="InterPro" id="IPR021109">
    <property type="entry name" value="Peptidase_aspartic_dom_sf"/>
</dbReference>
<dbReference type="RefSeq" id="WP_341370401.1">
    <property type="nucleotide sequence ID" value="NZ_JBBPCO010000005.1"/>
</dbReference>
<keyword evidence="2" id="KW-0645">Protease</keyword>
<evidence type="ECO:0000313" key="3">
    <source>
        <dbReference type="Proteomes" id="UP001446205"/>
    </source>
</evidence>
<evidence type="ECO:0000259" key="1">
    <source>
        <dbReference type="Pfam" id="PF05618"/>
    </source>
</evidence>
<keyword evidence="2" id="KW-0378">Hydrolase</keyword>
<accession>A0ABU9D731</accession>
<comment type="caution">
    <text evidence="2">The sequence shown here is derived from an EMBL/GenBank/DDBJ whole genome shotgun (WGS) entry which is preliminary data.</text>
</comment>
<sequence>MSPTPRVLGWREWVSLPELGIPALKAKVDTGAKTSALHAFRIERFQRRSSPWLRFWLHPLQENNLLVVRCEAEQVDERWVSDSGGHHTLRPVILTPVFLMGDAWPIEITLTNRETMRFRMLLGRSALQGRFLVDPEQSFLAGAPEP</sequence>
<proteinExistence type="predicted"/>
<dbReference type="GO" id="GO:0008233">
    <property type="term" value="F:peptidase activity"/>
    <property type="evidence" value="ECO:0007669"/>
    <property type="project" value="UniProtKB-KW"/>
</dbReference>
<reference evidence="2 3" key="1">
    <citation type="submission" date="2024-04" db="EMBL/GenBank/DDBJ databases">
        <authorList>
            <person name="Abashina T."/>
            <person name="Shaikin A."/>
        </authorList>
    </citation>
    <scope>NUCLEOTIDE SEQUENCE [LARGE SCALE GENOMIC DNA]</scope>
    <source>
        <strain evidence="2 3">AAFK</strain>
    </source>
</reference>
<dbReference type="InterPro" id="IPR008503">
    <property type="entry name" value="Asp_endopeptidase"/>
</dbReference>
<dbReference type="Pfam" id="PF05618">
    <property type="entry name" value="Zn_protease"/>
    <property type="match status" value="1"/>
</dbReference>
<dbReference type="Proteomes" id="UP001446205">
    <property type="component" value="Unassembled WGS sequence"/>
</dbReference>
<dbReference type="EMBL" id="JBBPCO010000005">
    <property type="protein sequence ID" value="MEK8089342.1"/>
    <property type="molecule type" value="Genomic_DNA"/>
</dbReference>
<gene>
    <name evidence="2" type="ORF">WOB96_06135</name>
</gene>
<dbReference type="PANTHER" id="PTHR38037">
    <property type="entry name" value="ZN_PROTEASE DOMAIN-CONTAINING PROTEIN"/>
    <property type="match status" value="1"/>
</dbReference>
<name>A0ABU9D731_9PROT</name>
<organism evidence="2 3">
    <name type="scientific">Thermithiobacillus plumbiphilus</name>
    <dbReference type="NCBI Taxonomy" id="1729899"/>
    <lineage>
        <taxon>Bacteria</taxon>
        <taxon>Pseudomonadati</taxon>
        <taxon>Pseudomonadota</taxon>
        <taxon>Acidithiobacillia</taxon>
        <taxon>Acidithiobacillales</taxon>
        <taxon>Thermithiobacillaceae</taxon>
        <taxon>Thermithiobacillus</taxon>
    </lineage>
</organism>
<protein>
    <submittedName>
        <fullName evidence="2">ATP-dependent zinc protease</fullName>
    </submittedName>
</protein>
<feature type="domain" description="Retropepsin-like aspartic endopeptidase" evidence="1">
    <location>
        <begin position="7"/>
        <end position="141"/>
    </location>
</feature>
<keyword evidence="3" id="KW-1185">Reference proteome</keyword>
<dbReference type="PANTHER" id="PTHR38037:SF1">
    <property type="entry name" value="ATP-DEPENDENT ZINC PROTEASE DOMAIN-CONTAINING PROTEIN-RELATED"/>
    <property type="match status" value="1"/>
</dbReference>
<dbReference type="Gene3D" id="2.40.70.10">
    <property type="entry name" value="Acid Proteases"/>
    <property type="match status" value="1"/>
</dbReference>
<evidence type="ECO:0000313" key="2">
    <source>
        <dbReference type="EMBL" id="MEK8089342.1"/>
    </source>
</evidence>